<dbReference type="GO" id="GO:0071567">
    <property type="term" value="F:deUFMylase activity"/>
    <property type="evidence" value="ECO:0007669"/>
    <property type="project" value="TreeGrafter"/>
</dbReference>
<protein>
    <recommendedName>
        <fullName evidence="10">Ufm1-specific protease</fullName>
    </recommendedName>
</protein>
<proteinExistence type="inferred from homology"/>
<keyword evidence="5" id="KW-0788">Thiol protease</keyword>
<feature type="domain" description="UFSP2 second" evidence="7">
    <location>
        <begin position="273"/>
        <end position="378"/>
    </location>
</feature>
<dbReference type="EMBL" id="CM026432">
    <property type="protein sequence ID" value="KAG0556755.1"/>
    <property type="molecule type" value="Genomic_DNA"/>
</dbReference>
<evidence type="ECO:0000256" key="5">
    <source>
        <dbReference type="ARBA" id="ARBA00022807"/>
    </source>
</evidence>
<keyword evidence="9" id="KW-1185">Reference proteome</keyword>
<gene>
    <name evidence="8" type="ORF">KC19_11G077200</name>
</gene>
<name>A0A8T0GDH0_CERPU</name>
<evidence type="ECO:0000313" key="9">
    <source>
        <dbReference type="Proteomes" id="UP000822688"/>
    </source>
</evidence>
<evidence type="ECO:0000259" key="6">
    <source>
        <dbReference type="Pfam" id="PF07910"/>
    </source>
</evidence>
<evidence type="ECO:0000313" key="8">
    <source>
        <dbReference type="EMBL" id="KAG0556755.1"/>
    </source>
</evidence>
<dbReference type="AlphaFoldDB" id="A0A8T0GDH0"/>
<comment type="similarity">
    <text evidence="1">Belongs to the peptidase C78 family.</text>
</comment>
<evidence type="ECO:0008006" key="10">
    <source>
        <dbReference type="Google" id="ProtNLM"/>
    </source>
</evidence>
<dbReference type="GO" id="GO:0006508">
    <property type="term" value="P:proteolysis"/>
    <property type="evidence" value="ECO:0007669"/>
    <property type="project" value="UniProtKB-KW"/>
</dbReference>
<keyword evidence="4" id="KW-0378">Hydrolase</keyword>
<feature type="domain" description="UFSP1/2/DUB catalytic" evidence="6">
    <location>
        <begin position="409"/>
        <end position="505"/>
    </location>
</feature>
<comment type="caution">
    <text evidence="8">The sequence shown here is derived from an EMBL/GenBank/DDBJ whole genome shotgun (WGS) entry which is preliminary data.</text>
</comment>
<reference evidence="8 9" key="1">
    <citation type="submission" date="2020-06" db="EMBL/GenBank/DDBJ databases">
        <title>WGS assembly of Ceratodon purpureus strain R40.</title>
        <authorList>
            <person name="Carey S.B."/>
            <person name="Jenkins J."/>
            <person name="Shu S."/>
            <person name="Lovell J.T."/>
            <person name="Sreedasyam A."/>
            <person name="Maumus F."/>
            <person name="Tiley G.P."/>
            <person name="Fernandez-Pozo N."/>
            <person name="Barry K."/>
            <person name="Chen C."/>
            <person name="Wang M."/>
            <person name="Lipzen A."/>
            <person name="Daum C."/>
            <person name="Saski C.A."/>
            <person name="Payton A.C."/>
            <person name="Mcbreen J.C."/>
            <person name="Conrad R.E."/>
            <person name="Kollar L.M."/>
            <person name="Olsson S."/>
            <person name="Huttunen S."/>
            <person name="Landis J.B."/>
            <person name="Wickett N.J."/>
            <person name="Johnson M.G."/>
            <person name="Rensing S.A."/>
            <person name="Grimwood J."/>
            <person name="Schmutz J."/>
            <person name="Mcdaniel S.F."/>
        </authorList>
    </citation>
    <scope>NUCLEOTIDE SEQUENCE [LARGE SCALE GENOMIC DNA]</scope>
    <source>
        <strain evidence="8 9">R40</strain>
    </source>
</reference>
<dbReference type="Pfam" id="PF07910">
    <property type="entry name" value="Peptidase_C78"/>
    <property type="match status" value="1"/>
</dbReference>
<evidence type="ECO:0000256" key="4">
    <source>
        <dbReference type="ARBA" id="ARBA00022801"/>
    </source>
</evidence>
<evidence type="ECO:0000256" key="2">
    <source>
        <dbReference type="ARBA" id="ARBA00022670"/>
    </source>
</evidence>
<evidence type="ECO:0000256" key="3">
    <source>
        <dbReference type="ARBA" id="ARBA00022786"/>
    </source>
</evidence>
<keyword evidence="2" id="KW-0645">Protease</keyword>
<dbReference type="PANTHER" id="PTHR48153:SF2">
    <property type="entry name" value="UFM1-SPECIFIC PROTEASE 2"/>
    <property type="match status" value="1"/>
</dbReference>
<accession>A0A8T0GDH0</accession>
<keyword evidence="3" id="KW-0833">Ubl conjugation pathway</keyword>
<dbReference type="InterPro" id="IPR049387">
    <property type="entry name" value="UFSP2-like_2nd"/>
</dbReference>
<evidence type="ECO:0000259" key="7">
    <source>
        <dbReference type="Pfam" id="PF20908"/>
    </source>
</evidence>
<dbReference type="PANTHER" id="PTHR48153">
    <property type="entry name" value="UFM1-SPECIFIC PROTEASE 2"/>
    <property type="match status" value="1"/>
</dbReference>
<organism evidence="8 9">
    <name type="scientific">Ceratodon purpureus</name>
    <name type="common">Fire moss</name>
    <name type="synonym">Dicranum purpureum</name>
    <dbReference type="NCBI Taxonomy" id="3225"/>
    <lineage>
        <taxon>Eukaryota</taxon>
        <taxon>Viridiplantae</taxon>
        <taxon>Streptophyta</taxon>
        <taxon>Embryophyta</taxon>
        <taxon>Bryophyta</taxon>
        <taxon>Bryophytina</taxon>
        <taxon>Bryopsida</taxon>
        <taxon>Dicranidae</taxon>
        <taxon>Pseudoditrichales</taxon>
        <taxon>Ditrichaceae</taxon>
        <taxon>Ceratodon</taxon>
    </lineage>
</organism>
<dbReference type="Proteomes" id="UP000822688">
    <property type="component" value="Chromosome 11"/>
</dbReference>
<evidence type="ECO:0000256" key="1">
    <source>
        <dbReference type="ARBA" id="ARBA00008552"/>
    </source>
</evidence>
<sequence>MVMEAATRWVRVVRGAENGLQGIDSIGWLVGLPHSTPIVLSVLRCLHGSASQADLVAEAEELRVLLPRGLKVLGAVDFGEGEGGALRAGRVAVKLREELQVAGGGKGCIVAAPLGTSSGSKLEYRWYDAGNELSLVALDVEEIEGSPWDETTFLRCQLQLSMPLYLQQTATASEYQEQAVGVINKIVEDLKSSEACFLAEGPKGTILLPVERSANADSESPLCSSLRSVQTLSTPGGYQIPTPVKLSAMSCSSKEKNTSFIMQNLPARTPVAVQILKLNVDVLCAAPNHMSGVDAVTYLVIPALCDQLNSMTKMAKKNASQNPKISAFHFCPLRHPITAIYDLSYGETEMALVNSRKSLHQRLRLPLDRPLLRVANALMAKESTSTSTGSRRLCDVHVGLPPSGVVGGTQSLIDGSYEYYHYLQDRFDDNGWGCAYRSLQTIISWFRLQHYTSVPVPSHREIQETLVEIGDKEASFIDSQEWIGSMDLCYVIDKLLGVSKFLTTFRIKFHEVTYDNSD</sequence>
<dbReference type="Pfam" id="PF20908">
    <property type="entry name" value="UfSP2_N"/>
    <property type="match status" value="1"/>
</dbReference>
<dbReference type="InterPro" id="IPR012462">
    <property type="entry name" value="UFSP1/2_DUB_cat"/>
</dbReference>
<dbReference type="Gene3D" id="3.90.70.130">
    <property type="match status" value="1"/>
</dbReference>